<organism evidence="1 2">
    <name type="scientific">Lunasporangiospora selenospora</name>
    <dbReference type="NCBI Taxonomy" id="979761"/>
    <lineage>
        <taxon>Eukaryota</taxon>
        <taxon>Fungi</taxon>
        <taxon>Fungi incertae sedis</taxon>
        <taxon>Mucoromycota</taxon>
        <taxon>Mortierellomycotina</taxon>
        <taxon>Mortierellomycetes</taxon>
        <taxon>Mortierellales</taxon>
        <taxon>Mortierellaceae</taxon>
        <taxon>Lunasporangiospora</taxon>
    </lineage>
</organism>
<gene>
    <name evidence="1" type="ORF">BGW38_001881</name>
</gene>
<dbReference type="OrthoDB" id="2393824at2759"/>
<dbReference type="Proteomes" id="UP000780801">
    <property type="component" value="Unassembled WGS sequence"/>
</dbReference>
<dbReference type="EMBL" id="JAABOA010000162">
    <property type="protein sequence ID" value="KAF9585543.1"/>
    <property type="molecule type" value="Genomic_DNA"/>
</dbReference>
<comment type="caution">
    <text evidence="1">The sequence shown here is derived from an EMBL/GenBank/DDBJ whole genome shotgun (WGS) entry which is preliminary data.</text>
</comment>
<evidence type="ECO:0000313" key="2">
    <source>
        <dbReference type="Proteomes" id="UP000780801"/>
    </source>
</evidence>
<reference evidence="1" key="1">
    <citation type="journal article" date="2020" name="Fungal Divers.">
        <title>Resolving the Mortierellaceae phylogeny through synthesis of multi-gene phylogenetics and phylogenomics.</title>
        <authorList>
            <person name="Vandepol N."/>
            <person name="Liber J."/>
            <person name="Desiro A."/>
            <person name="Na H."/>
            <person name="Kennedy M."/>
            <person name="Barry K."/>
            <person name="Grigoriev I.V."/>
            <person name="Miller A.N."/>
            <person name="O'Donnell K."/>
            <person name="Stajich J.E."/>
            <person name="Bonito G."/>
        </authorList>
    </citation>
    <scope>NUCLEOTIDE SEQUENCE</scope>
    <source>
        <strain evidence="1">KOD1015</strain>
    </source>
</reference>
<protein>
    <submittedName>
        <fullName evidence="1">Uncharacterized protein</fullName>
    </submittedName>
</protein>
<proteinExistence type="predicted"/>
<keyword evidence="2" id="KW-1185">Reference proteome</keyword>
<accession>A0A9P6G130</accession>
<sequence>MTPRGSVRDRLKDFQAPYMDLEVNDAYAQKITFLLFLSRLLVFKHCLSIPDISETFNNALTCKCVLVYSSKTFSPRYSSSSLISNITIKDNTRLLVVNDVAQFLGDQFNGPSRSESYSVNPAQSLLSPILQAFRYIGSHQLTLVTCGTGFSITTPFWVRCFGSDLKDNSRYFEHIEAPGFTTPGSIVCRDVFQIVKLNL</sequence>
<evidence type="ECO:0000313" key="1">
    <source>
        <dbReference type="EMBL" id="KAF9585543.1"/>
    </source>
</evidence>
<dbReference type="AlphaFoldDB" id="A0A9P6G130"/>
<name>A0A9P6G130_9FUNG</name>